<reference evidence="1 2" key="1">
    <citation type="journal article" date="2019" name="Sci. Rep.">
        <title>A high-quality genome of Eragrostis curvula grass provides insights into Poaceae evolution and supports new strategies to enhance forage quality.</title>
        <authorList>
            <person name="Carballo J."/>
            <person name="Santos B.A.C.M."/>
            <person name="Zappacosta D."/>
            <person name="Garbus I."/>
            <person name="Selva J.P."/>
            <person name="Gallo C.A."/>
            <person name="Diaz A."/>
            <person name="Albertini E."/>
            <person name="Caccamo M."/>
            <person name="Echenique V."/>
        </authorList>
    </citation>
    <scope>NUCLEOTIDE SEQUENCE [LARGE SCALE GENOMIC DNA]</scope>
    <source>
        <strain evidence="2">cv. Victoria</strain>
        <tissue evidence="1">Leaf</tissue>
    </source>
</reference>
<name>A0A5J9U3Q1_9POAL</name>
<sequence>MLQNLAEVLLPTAAAEMGGGGGMEVDLTHGAPAMSRMAEGLRPVLQGQHAVSDVQYGGCYGSVPPQNTVDAKMQQLSLDDHQNQKLLVTTTGENFDTGCSYPCCCIEPI</sequence>
<dbReference type="Gramene" id="TVU18299">
    <property type="protein sequence ID" value="TVU18299"/>
    <property type="gene ID" value="EJB05_34389"/>
</dbReference>
<feature type="non-terminal residue" evidence="1">
    <location>
        <position position="1"/>
    </location>
</feature>
<protein>
    <submittedName>
        <fullName evidence="1">Uncharacterized protein</fullName>
    </submittedName>
</protein>
<organism evidence="1 2">
    <name type="scientific">Eragrostis curvula</name>
    <name type="common">weeping love grass</name>
    <dbReference type="NCBI Taxonomy" id="38414"/>
    <lineage>
        <taxon>Eukaryota</taxon>
        <taxon>Viridiplantae</taxon>
        <taxon>Streptophyta</taxon>
        <taxon>Embryophyta</taxon>
        <taxon>Tracheophyta</taxon>
        <taxon>Spermatophyta</taxon>
        <taxon>Magnoliopsida</taxon>
        <taxon>Liliopsida</taxon>
        <taxon>Poales</taxon>
        <taxon>Poaceae</taxon>
        <taxon>PACMAD clade</taxon>
        <taxon>Chloridoideae</taxon>
        <taxon>Eragrostideae</taxon>
        <taxon>Eragrostidinae</taxon>
        <taxon>Eragrostis</taxon>
    </lineage>
</organism>
<proteinExistence type="predicted"/>
<evidence type="ECO:0000313" key="1">
    <source>
        <dbReference type="EMBL" id="TVU18299.1"/>
    </source>
</evidence>
<evidence type="ECO:0000313" key="2">
    <source>
        <dbReference type="Proteomes" id="UP000324897"/>
    </source>
</evidence>
<comment type="caution">
    <text evidence="1">The sequence shown here is derived from an EMBL/GenBank/DDBJ whole genome shotgun (WGS) entry which is preliminary data.</text>
</comment>
<keyword evidence="2" id="KW-1185">Reference proteome</keyword>
<dbReference type="EMBL" id="RWGY01000029">
    <property type="protein sequence ID" value="TVU18299.1"/>
    <property type="molecule type" value="Genomic_DNA"/>
</dbReference>
<accession>A0A5J9U3Q1</accession>
<dbReference type="AlphaFoldDB" id="A0A5J9U3Q1"/>
<gene>
    <name evidence="1" type="ORF">EJB05_34389</name>
</gene>
<dbReference type="Proteomes" id="UP000324897">
    <property type="component" value="Chromosome 7"/>
</dbReference>